<dbReference type="Gene3D" id="1.25.40.10">
    <property type="entry name" value="Tetratricopeptide repeat domain"/>
    <property type="match status" value="1"/>
</dbReference>
<dbReference type="InterPro" id="IPR011990">
    <property type="entry name" value="TPR-like_helical_dom_sf"/>
</dbReference>
<name>A6GJ67_9BACT</name>
<keyword evidence="1" id="KW-0802">TPR repeat</keyword>
<evidence type="ECO:0000256" key="2">
    <source>
        <dbReference type="SAM" id="MobiDB-lite"/>
    </source>
</evidence>
<evidence type="ECO:0000313" key="3">
    <source>
        <dbReference type="EMBL" id="EDM74075.1"/>
    </source>
</evidence>
<sequence>MEEAEALYLGVKSRLEREGALTPESFTKISGDLQRVANEAEDAHLRANASLLLGSLHDEKGDRRAALSFYRQAKELVPDDPSTHAVLAFTLADLERWDEAITEQLAVVELAPDDLTGWLLLGEMYIKAGKMDEAPNAYAAYELRRHGLLEGLTAKLEGAYVKDPEHRAACAEALAPAADNGTALALMYAFESDPEAIVRANLAAVMGEQRLVGYKEFLTKHVATEQDADVKEALEWAISEIERDPVDTTPGAVPKDIQDAVTAREKELAAEAAEEAAGEPGADAGEEAAEQPAGDAAGESGPEAKPESKPDSKPDSKPESKPGADPKAG</sequence>
<dbReference type="SUPFAM" id="SSF48371">
    <property type="entry name" value="ARM repeat"/>
    <property type="match status" value="1"/>
</dbReference>
<dbReference type="Pfam" id="PF13176">
    <property type="entry name" value="TPR_7"/>
    <property type="match status" value="1"/>
</dbReference>
<evidence type="ECO:0000256" key="1">
    <source>
        <dbReference type="PROSITE-ProRule" id="PRU00339"/>
    </source>
</evidence>
<dbReference type="SUPFAM" id="SSF48452">
    <property type="entry name" value="TPR-like"/>
    <property type="match status" value="1"/>
</dbReference>
<organism evidence="3 4">
    <name type="scientific">Plesiocystis pacifica SIR-1</name>
    <dbReference type="NCBI Taxonomy" id="391625"/>
    <lineage>
        <taxon>Bacteria</taxon>
        <taxon>Pseudomonadati</taxon>
        <taxon>Myxococcota</taxon>
        <taxon>Polyangia</taxon>
        <taxon>Nannocystales</taxon>
        <taxon>Nannocystaceae</taxon>
        <taxon>Plesiocystis</taxon>
    </lineage>
</organism>
<keyword evidence="4" id="KW-1185">Reference proteome</keyword>
<dbReference type="SMART" id="SM00028">
    <property type="entry name" value="TPR"/>
    <property type="match status" value="2"/>
</dbReference>
<dbReference type="PROSITE" id="PS50005">
    <property type="entry name" value="TPR"/>
    <property type="match status" value="1"/>
</dbReference>
<dbReference type="Pfam" id="PF13646">
    <property type="entry name" value="HEAT_2"/>
    <property type="match status" value="1"/>
</dbReference>
<accession>A6GJ67</accession>
<dbReference type="STRING" id="391625.PPSIR1_10165"/>
<feature type="compositionally biased region" description="Low complexity" evidence="2">
    <location>
        <begin position="290"/>
        <end position="299"/>
    </location>
</feature>
<protein>
    <submittedName>
        <fullName evidence="3">Tetratricopeptide repeat protein</fullName>
    </submittedName>
</protein>
<feature type="repeat" description="TPR" evidence="1">
    <location>
        <begin position="47"/>
        <end position="80"/>
    </location>
</feature>
<dbReference type="AlphaFoldDB" id="A6GJ67"/>
<dbReference type="InterPro" id="IPR016024">
    <property type="entry name" value="ARM-type_fold"/>
</dbReference>
<feature type="region of interest" description="Disordered" evidence="2">
    <location>
        <begin position="265"/>
        <end position="329"/>
    </location>
</feature>
<reference evidence="3 4" key="1">
    <citation type="submission" date="2007-06" db="EMBL/GenBank/DDBJ databases">
        <authorList>
            <person name="Shimkets L."/>
            <person name="Ferriera S."/>
            <person name="Johnson J."/>
            <person name="Kravitz S."/>
            <person name="Beeson K."/>
            <person name="Sutton G."/>
            <person name="Rogers Y.-H."/>
            <person name="Friedman R."/>
            <person name="Frazier M."/>
            <person name="Venter J.C."/>
        </authorList>
    </citation>
    <scope>NUCLEOTIDE SEQUENCE [LARGE SCALE GENOMIC DNA]</scope>
    <source>
        <strain evidence="3 4">SIR-1</strain>
    </source>
</reference>
<dbReference type="EMBL" id="ABCS01000150">
    <property type="protein sequence ID" value="EDM74075.1"/>
    <property type="molecule type" value="Genomic_DNA"/>
</dbReference>
<comment type="caution">
    <text evidence="3">The sequence shown here is derived from an EMBL/GenBank/DDBJ whole genome shotgun (WGS) entry which is preliminary data.</text>
</comment>
<feature type="compositionally biased region" description="Basic and acidic residues" evidence="2">
    <location>
        <begin position="302"/>
        <end position="329"/>
    </location>
</feature>
<dbReference type="InterPro" id="IPR019734">
    <property type="entry name" value="TPR_rpt"/>
</dbReference>
<dbReference type="Proteomes" id="UP000005801">
    <property type="component" value="Unassembled WGS sequence"/>
</dbReference>
<evidence type="ECO:0000313" key="4">
    <source>
        <dbReference type="Proteomes" id="UP000005801"/>
    </source>
</evidence>
<proteinExistence type="predicted"/>
<gene>
    <name evidence="3" type="ORF">PPSIR1_10165</name>
</gene>